<dbReference type="Gene3D" id="3.40.50.2300">
    <property type="match status" value="1"/>
</dbReference>
<dbReference type="GO" id="GO:0000160">
    <property type="term" value="P:phosphorelay signal transduction system"/>
    <property type="evidence" value="ECO:0007669"/>
    <property type="project" value="InterPro"/>
</dbReference>
<proteinExistence type="predicted"/>
<evidence type="ECO:0000313" key="4">
    <source>
        <dbReference type="EMBL" id="ACU04828.1"/>
    </source>
</evidence>
<evidence type="ECO:0000259" key="3">
    <source>
        <dbReference type="PROSITE" id="PS50110"/>
    </source>
</evidence>
<feature type="modified residue" description="4-aspartylphosphate" evidence="2">
    <location>
        <position position="53"/>
    </location>
</feature>
<dbReference type="OrthoDB" id="767605at2"/>
<keyword evidence="1 2" id="KW-0597">Phosphoprotein</keyword>
<dbReference type="SMART" id="SM00448">
    <property type="entry name" value="REC"/>
    <property type="match status" value="1"/>
</dbReference>
<dbReference type="InterPro" id="IPR011006">
    <property type="entry name" value="CheY-like_superfamily"/>
</dbReference>
<evidence type="ECO:0000313" key="5">
    <source>
        <dbReference type="Proteomes" id="UP000000852"/>
    </source>
</evidence>
<dbReference type="EMBL" id="CP001681">
    <property type="protein sequence ID" value="ACU04828.1"/>
    <property type="molecule type" value="Genomic_DNA"/>
</dbReference>
<dbReference type="PROSITE" id="PS50110">
    <property type="entry name" value="RESPONSE_REGULATORY"/>
    <property type="match status" value="1"/>
</dbReference>
<organism evidence="4 5">
    <name type="scientific">Pedobacter heparinus (strain ATCC 13125 / DSM 2366 / CIP 104194 / JCM 7457 / NBRC 12017 / NCIMB 9290 / NRRL B-14731 / HIM 762-3)</name>
    <dbReference type="NCBI Taxonomy" id="485917"/>
    <lineage>
        <taxon>Bacteria</taxon>
        <taxon>Pseudomonadati</taxon>
        <taxon>Bacteroidota</taxon>
        <taxon>Sphingobacteriia</taxon>
        <taxon>Sphingobacteriales</taxon>
        <taxon>Sphingobacteriaceae</taxon>
        <taxon>Pedobacter</taxon>
    </lineage>
</organism>
<protein>
    <submittedName>
        <fullName evidence="4">Response regulator receiver</fullName>
    </submittedName>
</protein>
<dbReference type="AlphaFoldDB" id="C6Y0B6"/>
<gene>
    <name evidence="4" type="ordered locus">Phep_2625</name>
</gene>
<dbReference type="HOGENOM" id="CLU_000445_69_17_10"/>
<dbReference type="STRING" id="485917.Phep_2625"/>
<reference evidence="4 5" key="1">
    <citation type="journal article" date="2009" name="Stand. Genomic Sci.">
        <title>Complete genome sequence of Pedobacter heparinus type strain (HIM 762-3).</title>
        <authorList>
            <person name="Han C."/>
            <person name="Spring S."/>
            <person name="Lapidus A."/>
            <person name="Del Rio T.G."/>
            <person name="Tice H."/>
            <person name="Copeland A."/>
            <person name="Cheng J.F."/>
            <person name="Lucas S."/>
            <person name="Chen F."/>
            <person name="Nolan M."/>
            <person name="Bruce D."/>
            <person name="Goodwin L."/>
            <person name="Pitluck S."/>
            <person name="Ivanova N."/>
            <person name="Mavromatis K."/>
            <person name="Mikhailova N."/>
            <person name="Pati A."/>
            <person name="Chen A."/>
            <person name="Palaniappan K."/>
            <person name="Land M."/>
            <person name="Hauser L."/>
            <person name="Chang Y.J."/>
            <person name="Jeffries C.C."/>
            <person name="Saunders E."/>
            <person name="Chertkov O."/>
            <person name="Brettin T."/>
            <person name="Goker M."/>
            <person name="Rohde M."/>
            <person name="Bristow J."/>
            <person name="Eisen J.A."/>
            <person name="Markowitz V."/>
            <person name="Hugenholtz P."/>
            <person name="Kyrpides N.C."/>
            <person name="Klenk H.P."/>
            <person name="Detter J.C."/>
        </authorList>
    </citation>
    <scope>NUCLEOTIDE SEQUENCE [LARGE SCALE GENOMIC DNA]</scope>
    <source>
        <strain evidence="5">ATCC 13125 / DSM 2366 / CIP 104194 / JCM 7457 / NBRC 12017 / NCIMB 9290 / NRRL B-14731 / HIM 762-3</strain>
    </source>
</reference>
<dbReference type="KEGG" id="phe:Phep_2625"/>
<dbReference type="PANTHER" id="PTHR44591">
    <property type="entry name" value="STRESS RESPONSE REGULATOR PROTEIN 1"/>
    <property type="match status" value="1"/>
</dbReference>
<dbReference type="InterPro" id="IPR001789">
    <property type="entry name" value="Sig_transdc_resp-reg_receiver"/>
</dbReference>
<dbReference type="Pfam" id="PF00072">
    <property type="entry name" value="Response_reg"/>
    <property type="match status" value="1"/>
</dbReference>
<dbReference type="Proteomes" id="UP000000852">
    <property type="component" value="Chromosome"/>
</dbReference>
<dbReference type="SUPFAM" id="SSF52172">
    <property type="entry name" value="CheY-like"/>
    <property type="match status" value="1"/>
</dbReference>
<sequence>METIIVQDTDAAILDVLTEALTMEGFDVLPVADIEGDFLSLIDQHRPHVVMLDYRLNGEACKQTCFQIKQRYPHLPVIAMSCNYNIDRLYGANGFDGYIRKPFDLDLLYTILRRHIPEQQRKDQ</sequence>
<accession>C6Y0B6</accession>
<keyword evidence="5" id="KW-1185">Reference proteome</keyword>
<name>C6Y0B6_PEDHD</name>
<dbReference type="eggNOG" id="COG2204">
    <property type="taxonomic scope" value="Bacteria"/>
</dbReference>
<dbReference type="InterPro" id="IPR050595">
    <property type="entry name" value="Bact_response_regulator"/>
</dbReference>
<dbReference type="PANTHER" id="PTHR44591:SF3">
    <property type="entry name" value="RESPONSE REGULATORY DOMAIN-CONTAINING PROTEIN"/>
    <property type="match status" value="1"/>
</dbReference>
<evidence type="ECO:0000256" key="1">
    <source>
        <dbReference type="ARBA" id="ARBA00022553"/>
    </source>
</evidence>
<feature type="domain" description="Response regulatory" evidence="3">
    <location>
        <begin position="3"/>
        <end position="116"/>
    </location>
</feature>
<evidence type="ECO:0000256" key="2">
    <source>
        <dbReference type="PROSITE-ProRule" id="PRU00169"/>
    </source>
</evidence>
<dbReference type="RefSeq" id="WP_015808439.1">
    <property type="nucleotide sequence ID" value="NC_013061.1"/>
</dbReference>